<dbReference type="PANTHER" id="PTHR13132:SF29">
    <property type="entry name" value="ALPHA-(1,6)-FUCOSYLTRANSFERASE"/>
    <property type="match status" value="1"/>
</dbReference>
<dbReference type="GO" id="GO:0046921">
    <property type="term" value="F:alpha-(1-&gt;6)-fucosyltransferase activity"/>
    <property type="evidence" value="ECO:0007669"/>
    <property type="project" value="TreeGrafter"/>
</dbReference>
<dbReference type="InParanoid" id="F4S4Q1"/>
<evidence type="ECO:0000313" key="2">
    <source>
        <dbReference type="Proteomes" id="UP000001072"/>
    </source>
</evidence>
<name>F4S4Q1_MELLP</name>
<dbReference type="PANTHER" id="PTHR13132">
    <property type="entry name" value="ALPHA- 1,6 -FUCOSYLTRANSFERASE"/>
    <property type="match status" value="1"/>
</dbReference>
<proteinExistence type="predicted"/>
<keyword evidence="2" id="KW-1185">Reference proteome</keyword>
<dbReference type="OrthoDB" id="2506135at2759"/>
<dbReference type="GO" id="GO:0006487">
    <property type="term" value="P:protein N-linked glycosylation"/>
    <property type="evidence" value="ECO:0007669"/>
    <property type="project" value="TreeGrafter"/>
</dbReference>
<dbReference type="VEuPathDB" id="FungiDB:MELLADRAFT_118052"/>
<dbReference type="AlphaFoldDB" id="F4S4Q1"/>
<sequence length="493" mass="55653">MESLLPMPIGEPTGKSKYLDFQPILKSVQTTWGKYKTLISVSTLVFFIGSSWLFIPWSKFEFQSKPIHRARIGVAHMSDTRGIPVEELPLCNKTMLYTLRDIAGLGSELSYYGEAAAVASLLNYTMILDDSKWNYGKLSDYFDVPPLDCRPPQNWREMPRTLFDNVGLNESDHVWASRDNDGYSRYLLQHVDSRAVETHAVWNLFNHREQRSILPAVQNLHHSVKPIFDAKSDAYRHIWKPNQMILDEVMKLKVELNDKLLAPQNKTSHGTSSAGFDLDSPMARKVISVQFRMGDKIDENDYTKPAAAIGMKPAQGNPHPFFEVVKSYVPDWKTSKELPVLFVLSDDPEAALKMFDEYQSFYPPSQRFPLIVSPKAASITEHGHLQSSFNSAPLDVRKKLATALIRDLTFAVDNSDSIVCSSASNLCNIMLHLRGSEDLIGPTGSCRSVDVRWFPNAMIHSLNALSLDAIKDRDQILAMVPRLATDARNYVDL</sequence>
<dbReference type="RefSeq" id="XP_007416346.1">
    <property type="nucleotide sequence ID" value="XM_007416284.1"/>
</dbReference>
<gene>
    <name evidence="1" type="ORF">MELLADRAFT_118052</name>
</gene>
<evidence type="ECO:0000313" key="1">
    <source>
        <dbReference type="EMBL" id="EGG00327.1"/>
    </source>
</evidence>
<dbReference type="Proteomes" id="UP000001072">
    <property type="component" value="Unassembled WGS sequence"/>
</dbReference>
<dbReference type="KEGG" id="mlr:MELLADRAFT_118052"/>
<reference evidence="2" key="1">
    <citation type="journal article" date="2011" name="Proc. Natl. Acad. Sci. U.S.A.">
        <title>Obligate biotrophy features unraveled by the genomic analysis of rust fungi.</title>
        <authorList>
            <person name="Duplessis S."/>
            <person name="Cuomo C.A."/>
            <person name="Lin Y.-C."/>
            <person name="Aerts A."/>
            <person name="Tisserant E."/>
            <person name="Veneault-Fourrey C."/>
            <person name="Joly D.L."/>
            <person name="Hacquard S."/>
            <person name="Amselem J."/>
            <person name="Cantarel B.L."/>
            <person name="Chiu R."/>
            <person name="Coutinho P.M."/>
            <person name="Feau N."/>
            <person name="Field M."/>
            <person name="Frey P."/>
            <person name="Gelhaye E."/>
            <person name="Goldberg J."/>
            <person name="Grabherr M.G."/>
            <person name="Kodira C.D."/>
            <person name="Kohler A."/>
            <person name="Kuees U."/>
            <person name="Lindquist E.A."/>
            <person name="Lucas S.M."/>
            <person name="Mago R."/>
            <person name="Mauceli E."/>
            <person name="Morin E."/>
            <person name="Murat C."/>
            <person name="Pangilinan J.L."/>
            <person name="Park R."/>
            <person name="Pearson M."/>
            <person name="Quesneville H."/>
            <person name="Rouhier N."/>
            <person name="Sakthikumar S."/>
            <person name="Salamov A.A."/>
            <person name="Schmutz J."/>
            <person name="Selles B."/>
            <person name="Shapiro H."/>
            <person name="Tanguay P."/>
            <person name="Tuskan G.A."/>
            <person name="Henrissat B."/>
            <person name="Van de Peer Y."/>
            <person name="Rouze P."/>
            <person name="Ellis J.G."/>
            <person name="Dodds P.N."/>
            <person name="Schein J.E."/>
            <person name="Zhong S."/>
            <person name="Hamelin R.C."/>
            <person name="Grigoriev I.V."/>
            <person name="Szabo L.J."/>
            <person name="Martin F."/>
        </authorList>
    </citation>
    <scope>NUCLEOTIDE SEQUENCE [LARGE SCALE GENOMIC DNA]</scope>
    <source>
        <strain evidence="2">98AG31 / pathotype 3-4-7</strain>
    </source>
</reference>
<dbReference type="EMBL" id="GL883148">
    <property type="protein sequence ID" value="EGG00327.1"/>
    <property type="molecule type" value="Genomic_DNA"/>
</dbReference>
<protein>
    <submittedName>
        <fullName evidence="1">Uncharacterized protein</fullName>
    </submittedName>
</protein>
<organism evidence="2">
    <name type="scientific">Melampsora larici-populina (strain 98AG31 / pathotype 3-4-7)</name>
    <name type="common">Poplar leaf rust fungus</name>
    <dbReference type="NCBI Taxonomy" id="747676"/>
    <lineage>
        <taxon>Eukaryota</taxon>
        <taxon>Fungi</taxon>
        <taxon>Dikarya</taxon>
        <taxon>Basidiomycota</taxon>
        <taxon>Pucciniomycotina</taxon>
        <taxon>Pucciniomycetes</taxon>
        <taxon>Pucciniales</taxon>
        <taxon>Melampsoraceae</taxon>
        <taxon>Melampsora</taxon>
    </lineage>
</organism>
<accession>F4S4Q1</accession>
<dbReference type="GeneID" id="18926149"/>
<dbReference type="HOGENOM" id="CLU_657355_0_0_1"/>